<gene>
    <name evidence="1" type="ORF">RL74_06810</name>
</gene>
<accession>A0A0D0PI55</accession>
<dbReference type="InterPro" id="IPR036619">
    <property type="entry name" value="NinB_sf"/>
</dbReference>
<evidence type="ECO:0000313" key="1">
    <source>
        <dbReference type="EMBL" id="KIQ60197.1"/>
    </source>
</evidence>
<dbReference type="PATRIC" id="fig|294.124.peg.1394"/>
<dbReference type="SUPFAM" id="SSF103370">
    <property type="entry name" value="NinB"/>
    <property type="match status" value="1"/>
</dbReference>
<evidence type="ECO:0008006" key="3">
    <source>
        <dbReference type="Google" id="ProtNLM"/>
    </source>
</evidence>
<dbReference type="OrthoDB" id="7061352at2"/>
<organism evidence="1 2">
    <name type="scientific">Pseudomonas fluorescens</name>
    <dbReference type="NCBI Taxonomy" id="294"/>
    <lineage>
        <taxon>Bacteria</taxon>
        <taxon>Pseudomonadati</taxon>
        <taxon>Pseudomonadota</taxon>
        <taxon>Gammaproteobacteria</taxon>
        <taxon>Pseudomonadales</taxon>
        <taxon>Pseudomonadaceae</taxon>
        <taxon>Pseudomonas</taxon>
    </lineage>
</organism>
<evidence type="ECO:0000313" key="2">
    <source>
        <dbReference type="Proteomes" id="UP000032101"/>
    </source>
</evidence>
<dbReference type="RefSeq" id="WP_042729043.1">
    <property type="nucleotide sequence ID" value="NZ_JXNZ01000042.1"/>
</dbReference>
<dbReference type="Proteomes" id="UP000032101">
    <property type="component" value="Unassembled WGS sequence"/>
</dbReference>
<comment type="caution">
    <text evidence="1">The sequence shown here is derived from an EMBL/GenBank/DDBJ whole genome shotgun (WGS) entry which is preliminary data.</text>
</comment>
<dbReference type="EMBL" id="JXNZ01000042">
    <property type="protein sequence ID" value="KIQ60197.1"/>
    <property type="molecule type" value="Genomic_DNA"/>
</dbReference>
<dbReference type="Gene3D" id="1.10.3790.10">
    <property type="entry name" value="NinB"/>
    <property type="match status" value="1"/>
</dbReference>
<sequence>MAEKLRINSLAELSSLQAAIRKNGFPCNVTITGASRSLPQNALFHKWCECAAQFFVSMGKTTFATGAPMNMENMKRNLKLTFLGEEVIRDINLKTGEVTERYELRHTSQLDKGEMHAFMSCIDAWAAEHGIYLPHPEDSEYQRMKIDFGDAA</sequence>
<name>A0A0D0PI55_PSEFL</name>
<dbReference type="AlphaFoldDB" id="A0A0D0PI55"/>
<reference evidence="1 2" key="1">
    <citation type="submission" date="2015-01" db="EMBL/GenBank/DDBJ databases">
        <title>Draft Genome Sequence of the Biocontrol and Plant Growth-Promoting Rhizobacteria (PGPR) Pseudomonas fluorescens UM270.</title>
        <authorList>
            <person name="Hernandez-Salmeron J.E."/>
            <person name="Santoyo G."/>
            <person name="Moreno-Hagelsieb G."/>
            <person name="Hernandez-Leon R."/>
        </authorList>
    </citation>
    <scope>NUCLEOTIDE SEQUENCE [LARGE SCALE GENOMIC DNA]</scope>
    <source>
        <strain evidence="1 2">UM270</strain>
    </source>
</reference>
<proteinExistence type="predicted"/>
<protein>
    <recommendedName>
        <fullName evidence="3">NinB protein</fullName>
    </recommendedName>
</protein>